<proteinExistence type="inferred from homology"/>
<dbReference type="Pfam" id="PF00728">
    <property type="entry name" value="Glyco_hydro_20"/>
    <property type="match status" value="1"/>
</dbReference>
<feature type="non-terminal residue" evidence="4">
    <location>
        <position position="1"/>
    </location>
</feature>
<dbReference type="GO" id="GO:0004563">
    <property type="term" value="F:beta-N-acetylhexosaminidase activity"/>
    <property type="evidence" value="ECO:0007669"/>
    <property type="project" value="UniProtKB-ARBA"/>
</dbReference>
<keyword evidence="5" id="KW-1185">Reference proteome</keyword>
<evidence type="ECO:0000313" key="5">
    <source>
        <dbReference type="Proteomes" id="UP000586042"/>
    </source>
</evidence>
<comment type="similarity">
    <text evidence="1">Belongs to the glycosyl hydrolase 20 family.</text>
</comment>
<comment type="caution">
    <text evidence="4">The sequence shown here is derived from an EMBL/GenBank/DDBJ whole genome shotgun (WGS) entry which is preliminary data.</text>
</comment>
<organism evidence="4 5">
    <name type="scientific">Nonomuraea montanisoli</name>
    <dbReference type="NCBI Taxonomy" id="2741721"/>
    <lineage>
        <taxon>Bacteria</taxon>
        <taxon>Bacillati</taxon>
        <taxon>Actinomycetota</taxon>
        <taxon>Actinomycetes</taxon>
        <taxon>Streptosporangiales</taxon>
        <taxon>Streptosporangiaceae</taxon>
        <taxon>Nonomuraea</taxon>
    </lineage>
</organism>
<dbReference type="AlphaFoldDB" id="A0A7Y6M989"/>
<dbReference type="InterPro" id="IPR015883">
    <property type="entry name" value="Glyco_hydro_20_cat"/>
</dbReference>
<dbReference type="Proteomes" id="UP000586042">
    <property type="component" value="Unassembled WGS sequence"/>
</dbReference>
<dbReference type="EMBL" id="JABWGN010000073">
    <property type="protein sequence ID" value="NUW38510.1"/>
    <property type="molecule type" value="Genomic_DNA"/>
</dbReference>
<accession>A0A7Y6M989</accession>
<keyword evidence="2 4" id="KW-0378">Hydrolase</keyword>
<gene>
    <name evidence="4" type="ORF">HTZ77_45040</name>
</gene>
<evidence type="ECO:0000313" key="4">
    <source>
        <dbReference type="EMBL" id="NUW38510.1"/>
    </source>
</evidence>
<sequence>RGARAVVWDEAFGSGELRPDPGVMPWRGLGVGRRAAAAGHEGVGTPVFPLYFDSAESTSPEEPAAIGDTITVADVAAFVPAPAEWTDEERSRVP</sequence>
<feature type="domain" description="Glycoside hydrolase family 20 catalytic" evidence="3">
    <location>
        <begin position="2"/>
        <end position="89"/>
    </location>
</feature>
<dbReference type="InterPro" id="IPR017853">
    <property type="entry name" value="GH"/>
</dbReference>
<feature type="non-terminal residue" evidence="4">
    <location>
        <position position="94"/>
    </location>
</feature>
<dbReference type="Gene3D" id="3.20.20.80">
    <property type="entry name" value="Glycosidases"/>
    <property type="match status" value="1"/>
</dbReference>
<dbReference type="SUPFAM" id="SSF51445">
    <property type="entry name" value="(Trans)glycosidases"/>
    <property type="match status" value="1"/>
</dbReference>
<evidence type="ECO:0000256" key="2">
    <source>
        <dbReference type="ARBA" id="ARBA00022801"/>
    </source>
</evidence>
<dbReference type="RefSeq" id="WP_175595928.1">
    <property type="nucleotide sequence ID" value="NZ_JABWGN010000073.1"/>
</dbReference>
<dbReference type="GO" id="GO:0005975">
    <property type="term" value="P:carbohydrate metabolic process"/>
    <property type="evidence" value="ECO:0007669"/>
    <property type="project" value="InterPro"/>
</dbReference>
<evidence type="ECO:0000259" key="3">
    <source>
        <dbReference type="Pfam" id="PF00728"/>
    </source>
</evidence>
<name>A0A7Y6M989_9ACTN</name>
<evidence type="ECO:0000256" key="1">
    <source>
        <dbReference type="ARBA" id="ARBA00006285"/>
    </source>
</evidence>
<protein>
    <submittedName>
        <fullName evidence="4">Family 20 glycosylhydrolase</fullName>
    </submittedName>
</protein>
<reference evidence="4 5" key="1">
    <citation type="submission" date="2020-06" db="EMBL/GenBank/DDBJ databases">
        <title>Nonomuraea sp. SMC257, a novel actinomycete isolated from soil.</title>
        <authorList>
            <person name="Chanama M."/>
        </authorList>
    </citation>
    <scope>NUCLEOTIDE SEQUENCE [LARGE SCALE GENOMIC DNA]</scope>
    <source>
        <strain evidence="4 5">SMC257</strain>
    </source>
</reference>